<gene>
    <name evidence="1" type="ORF">RND71_023333</name>
</gene>
<sequence length="169" mass="18602">MLAFDHDVLPEDIDIMGRIMIVLEGAGFYPDHDTTKAILDVVQRLYDRHFYTSWSAIPYETRLAMFHDLKEQVLSHISYGRFGVPHSPPPHPDDDVDDIELKDDDPANVSGSLRLVFEELASSASLFGKVTAINGFEKSLPATVCTGLVVPIPSTIDVYSVSGVLLLSG</sequence>
<protein>
    <submittedName>
        <fullName evidence="1">Uncharacterized protein</fullName>
    </submittedName>
</protein>
<comment type="caution">
    <text evidence="1">The sequence shown here is derived from an EMBL/GenBank/DDBJ whole genome shotgun (WGS) entry which is preliminary data.</text>
</comment>
<dbReference type="Proteomes" id="UP001291623">
    <property type="component" value="Unassembled WGS sequence"/>
</dbReference>
<keyword evidence="2" id="KW-1185">Reference proteome</keyword>
<name>A0AAE1RVC9_9SOLA</name>
<evidence type="ECO:0000313" key="2">
    <source>
        <dbReference type="Proteomes" id="UP001291623"/>
    </source>
</evidence>
<dbReference type="EMBL" id="JAVYJV010000012">
    <property type="protein sequence ID" value="KAK4357723.1"/>
    <property type="molecule type" value="Genomic_DNA"/>
</dbReference>
<accession>A0AAE1RVC9</accession>
<evidence type="ECO:0000313" key="1">
    <source>
        <dbReference type="EMBL" id="KAK4357723.1"/>
    </source>
</evidence>
<dbReference type="AlphaFoldDB" id="A0AAE1RVC9"/>
<reference evidence="1" key="1">
    <citation type="submission" date="2023-12" db="EMBL/GenBank/DDBJ databases">
        <title>Genome assembly of Anisodus tanguticus.</title>
        <authorList>
            <person name="Wang Y.-J."/>
        </authorList>
    </citation>
    <scope>NUCLEOTIDE SEQUENCE</scope>
    <source>
        <strain evidence="1">KB-2021</strain>
        <tissue evidence="1">Leaf</tissue>
    </source>
</reference>
<proteinExistence type="predicted"/>
<organism evidence="1 2">
    <name type="scientific">Anisodus tanguticus</name>
    <dbReference type="NCBI Taxonomy" id="243964"/>
    <lineage>
        <taxon>Eukaryota</taxon>
        <taxon>Viridiplantae</taxon>
        <taxon>Streptophyta</taxon>
        <taxon>Embryophyta</taxon>
        <taxon>Tracheophyta</taxon>
        <taxon>Spermatophyta</taxon>
        <taxon>Magnoliopsida</taxon>
        <taxon>eudicotyledons</taxon>
        <taxon>Gunneridae</taxon>
        <taxon>Pentapetalae</taxon>
        <taxon>asterids</taxon>
        <taxon>lamiids</taxon>
        <taxon>Solanales</taxon>
        <taxon>Solanaceae</taxon>
        <taxon>Solanoideae</taxon>
        <taxon>Hyoscyameae</taxon>
        <taxon>Anisodus</taxon>
    </lineage>
</organism>